<name>A0A1G8LF88_9RHOB</name>
<dbReference type="SUPFAM" id="SSF53448">
    <property type="entry name" value="Nucleotide-diphospho-sugar transferases"/>
    <property type="match status" value="1"/>
</dbReference>
<organism evidence="1 2">
    <name type="scientific">Aliiruegeria lutimaris</name>
    <dbReference type="NCBI Taxonomy" id="571298"/>
    <lineage>
        <taxon>Bacteria</taxon>
        <taxon>Pseudomonadati</taxon>
        <taxon>Pseudomonadota</taxon>
        <taxon>Alphaproteobacteria</taxon>
        <taxon>Rhodobacterales</taxon>
        <taxon>Roseobacteraceae</taxon>
        <taxon>Aliiruegeria</taxon>
    </lineage>
</organism>
<reference evidence="1 2" key="1">
    <citation type="submission" date="2016-10" db="EMBL/GenBank/DDBJ databases">
        <authorList>
            <person name="de Groot N.N."/>
        </authorList>
    </citation>
    <scope>NUCLEOTIDE SEQUENCE [LARGE SCALE GENOMIC DNA]</scope>
    <source>
        <strain evidence="1 2">DSM 25294</strain>
    </source>
</reference>
<proteinExistence type="predicted"/>
<gene>
    <name evidence="1" type="ORF">SAMN04488026_100433</name>
</gene>
<dbReference type="InterPro" id="IPR029044">
    <property type="entry name" value="Nucleotide-diphossugar_trans"/>
</dbReference>
<dbReference type="Gene3D" id="3.90.550.10">
    <property type="entry name" value="Spore Coat Polysaccharide Biosynthesis Protein SpsA, Chain A"/>
    <property type="match status" value="1"/>
</dbReference>
<evidence type="ECO:0000313" key="1">
    <source>
        <dbReference type="EMBL" id="SDI54305.1"/>
    </source>
</evidence>
<accession>A0A1G8LF88</accession>
<evidence type="ECO:0000313" key="2">
    <source>
        <dbReference type="Proteomes" id="UP000199382"/>
    </source>
</evidence>
<dbReference type="EMBL" id="FNEK01000004">
    <property type="protein sequence ID" value="SDI54305.1"/>
    <property type="molecule type" value="Genomic_DNA"/>
</dbReference>
<dbReference type="GO" id="GO:0016740">
    <property type="term" value="F:transferase activity"/>
    <property type="evidence" value="ECO:0007669"/>
    <property type="project" value="UniProtKB-KW"/>
</dbReference>
<dbReference type="AlphaFoldDB" id="A0A1G8LF88"/>
<keyword evidence="1" id="KW-0808">Transferase</keyword>
<dbReference type="RefSeq" id="WP_170844442.1">
    <property type="nucleotide sequence ID" value="NZ_FNEK01000004.1"/>
</dbReference>
<protein>
    <submittedName>
        <fullName evidence="1">Glycosyltransferase, GT2 family</fullName>
    </submittedName>
</protein>
<dbReference type="Proteomes" id="UP000199382">
    <property type="component" value="Unassembled WGS sequence"/>
</dbReference>
<dbReference type="STRING" id="571298.SAMN04488026_100433"/>
<sequence length="321" mass="35264">MRVAIGAITRRRPKMFGELLDSFAAMQRPEGVEVIFLFAENDEAHQAAEVVEAFRKRVPEPVQLGLEPRQGIPMGRNKVLDMALEEGVDFLTFVDDDEVVAADWLVTLMEGVTARGLELAGGPVRLVAPAGTLTGWNRAVLKHLQKRAEGRIRSKSRRAEGGRDGAIDIYTNNWCLSLDAQRRTGVRFDEALQFTGGSDTKFSRDFLAAGGRIGFVPAAYVDDPMPQKRLTLGYHFKRARDQSNNAVVLGQKSKLSCIGQAFLRLLDGLLNFLTVPLTGRYGVVKAVHKLGIAAGRLRGAFGARSSHYGTESAQFHTEKRG</sequence>
<dbReference type="CDD" id="cd00761">
    <property type="entry name" value="Glyco_tranf_GTA_type"/>
    <property type="match status" value="1"/>
</dbReference>
<keyword evidence="2" id="KW-1185">Reference proteome</keyword>